<feature type="non-terminal residue" evidence="8">
    <location>
        <position position="310"/>
    </location>
</feature>
<dbReference type="PANTHER" id="PTHR22792">
    <property type="entry name" value="LUPUS LA PROTEIN-RELATED"/>
    <property type="match status" value="1"/>
</dbReference>
<dbReference type="Gene3D" id="1.10.10.10">
    <property type="entry name" value="Winged helix-like DNA-binding domain superfamily/Winged helix DNA-binding domain"/>
    <property type="match status" value="1"/>
</dbReference>
<dbReference type="AlphaFoldDB" id="A0A1Y1XW87"/>
<dbReference type="OrthoDB" id="439993at2759"/>
<protein>
    <recommendedName>
        <fullName evidence="10">RNA-binding domain-containing protein</fullName>
    </recommendedName>
</protein>
<evidence type="ECO:0008006" key="10">
    <source>
        <dbReference type="Google" id="ProtNLM"/>
    </source>
</evidence>
<dbReference type="Pfam" id="PF00076">
    <property type="entry name" value="RRM_1"/>
    <property type="match status" value="1"/>
</dbReference>
<accession>A0A1Y1XW87</accession>
<dbReference type="SMART" id="SM00360">
    <property type="entry name" value="RRM"/>
    <property type="match status" value="2"/>
</dbReference>
<evidence type="ECO:0000313" key="8">
    <source>
        <dbReference type="EMBL" id="ORX89594.1"/>
    </source>
</evidence>
<evidence type="ECO:0000259" key="7">
    <source>
        <dbReference type="PROSITE" id="PS50961"/>
    </source>
</evidence>
<evidence type="ECO:0000313" key="9">
    <source>
        <dbReference type="Proteomes" id="UP000193498"/>
    </source>
</evidence>
<dbReference type="EMBL" id="MCFE01000434">
    <property type="protein sequence ID" value="ORX89594.1"/>
    <property type="molecule type" value="Genomic_DNA"/>
</dbReference>
<dbReference type="GO" id="GO:0005634">
    <property type="term" value="C:nucleus"/>
    <property type="evidence" value="ECO:0007669"/>
    <property type="project" value="UniProtKB-SubCell"/>
</dbReference>
<evidence type="ECO:0000256" key="5">
    <source>
        <dbReference type="SAM" id="MobiDB-lite"/>
    </source>
</evidence>
<name>A0A1Y1XW87_9FUNG</name>
<dbReference type="InParanoid" id="A0A1Y1XW87"/>
<dbReference type="InterPro" id="IPR006630">
    <property type="entry name" value="La_HTH"/>
</dbReference>
<evidence type="ECO:0000256" key="3">
    <source>
        <dbReference type="ARBA" id="ARBA00023242"/>
    </source>
</evidence>
<dbReference type="InterPro" id="IPR035979">
    <property type="entry name" value="RBD_domain_sf"/>
</dbReference>
<dbReference type="Gene3D" id="3.30.70.330">
    <property type="match status" value="2"/>
</dbReference>
<dbReference type="SUPFAM" id="SSF46785">
    <property type="entry name" value="Winged helix' DNA-binding domain"/>
    <property type="match status" value="1"/>
</dbReference>
<comment type="caution">
    <text evidence="8">The sequence shown here is derived from an EMBL/GenBank/DDBJ whole genome shotgun (WGS) entry which is preliminary data.</text>
</comment>
<dbReference type="InterPro" id="IPR014886">
    <property type="entry name" value="La_xRRM"/>
</dbReference>
<feature type="domain" description="HTH La-type RNA-binding" evidence="7">
    <location>
        <begin position="47"/>
        <end position="138"/>
    </location>
</feature>
<dbReference type="InterPro" id="IPR002344">
    <property type="entry name" value="Lupus_La"/>
</dbReference>
<feature type="region of interest" description="Disordered" evidence="5">
    <location>
        <begin position="12"/>
        <end position="45"/>
    </location>
</feature>
<evidence type="ECO:0000256" key="4">
    <source>
        <dbReference type="PROSITE-ProRule" id="PRU00332"/>
    </source>
</evidence>
<dbReference type="InterPro" id="IPR000504">
    <property type="entry name" value="RRM_dom"/>
</dbReference>
<feature type="domain" description="RRM" evidence="6">
    <location>
        <begin position="144"/>
        <end position="220"/>
    </location>
</feature>
<evidence type="ECO:0000256" key="2">
    <source>
        <dbReference type="ARBA" id="ARBA00022884"/>
    </source>
</evidence>
<evidence type="ECO:0000259" key="6">
    <source>
        <dbReference type="PROSITE" id="PS50102"/>
    </source>
</evidence>
<sequence length="310" mass="34771">MNAGQVHLGLASSNFVPTNPEKFHSPSNDVESMSTDDTPPQMPTPSPGLISILKIKLRDCFEGYFSDEQIKATLAQVKSSSFEDGWVPIAMLASFKRIKNISSDMGLILAALNESTILEVSQDQLRVRRRIPFEGFIKADKDENTLYAHGFSKTTTIEEMKNYFAQFGTVQSVVLIRPTDDPKYKGAIFVEFTSIEETARVLNAQHIYDGRQISVSLKRIQPAKQSKAKKKSKGKSDLNRVIYFSGVDPSSNHAIIKKSFSKFVEVAFVDYRRDETTGHIRLKKPLARQTVERLQQVGFTIGTEMVQLKA</sequence>
<dbReference type="SMART" id="SM00715">
    <property type="entry name" value="LA"/>
    <property type="match status" value="1"/>
</dbReference>
<dbReference type="PRINTS" id="PR00302">
    <property type="entry name" value="LUPUSLA"/>
</dbReference>
<evidence type="ECO:0000256" key="1">
    <source>
        <dbReference type="ARBA" id="ARBA00004123"/>
    </source>
</evidence>
<dbReference type="PROSITE" id="PS50102">
    <property type="entry name" value="RRM"/>
    <property type="match status" value="1"/>
</dbReference>
<dbReference type="Pfam" id="PF08777">
    <property type="entry name" value="RRM_3"/>
    <property type="match status" value="1"/>
</dbReference>
<dbReference type="InterPro" id="IPR045180">
    <property type="entry name" value="La_dom_prot"/>
</dbReference>
<dbReference type="STRING" id="1314790.A0A1Y1XW87"/>
<dbReference type="Proteomes" id="UP000193498">
    <property type="component" value="Unassembled WGS sequence"/>
</dbReference>
<proteinExistence type="predicted"/>
<dbReference type="GO" id="GO:0006396">
    <property type="term" value="P:RNA processing"/>
    <property type="evidence" value="ECO:0007669"/>
    <property type="project" value="InterPro"/>
</dbReference>
<gene>
    <name evidence="8" type="ORF">K493DRAFT_340546</name>
</gene>
<reference evidence="8 9" key="1">
    <citation type="submission" date="2016-07" db="EMBL/GenBank/DDBJ databases">
        <title>Pervasive Adenine N6-methylation of Active Genes in Fungi.</title>
        <authorList>
            <consortium name="DOE Joint Genome Institute"/>
            <person name="Mondo S.J."/>
            <person name="Dannebaum R.O."/>
            <person name="Kuo R.C."/>
            <person name="Labutti K."/>
            <person name="Haridas S."/>
            <person name="Kuo A."/>
            <person name="Salamov A."/>
            <person name="Ahrendt S.R."/>
            <person name="Lipzen A."/>
            <person name="Sullivan W."/>
            <person name="Andreopoulos W.B."/>
            <person name="Clum A."/>
            <person name="Lindquist E."/>
            <person name="Daum C."/>
            <person name="Ramamoorthy G.K."/>
            <person name="Gryganskyi A."/>
            <person name="Culley D."/>
            <person name="Magnuson J.K."/>
            <person name="James T.Y."/>
            <person name="O'Malley M.A."/>
            <person name="Stajich J.E."/>
            <person name="Spatafora J.W."/>
            <person name="Visel A."/>
            <person name="Grigoriev I.V."/>
        </authorList>
    </citation>
    <scope>NUCLEOTIDE SEQUENCE [LARGE SCALE GENOMIC DNA]</scope>
    <source>
        <strain evidence="8 9">CBS 931.73</strain>
    </source>
</reference>
<dbReference type="GO" id="GO:0003723">
    <property type="term" value="F:RNA binding"/>
    <property type="evidence" value="ECO:0007669"/>
    <property type="project" value="UniProtKB-UniRule"/>
</dbReference>
<organism evidence="8 9">
    <name type="scientific">Basidiobolus meristosporus CBS 931.73</name>
    <dbReference type="NCBI Taxonomy" id="1314790"/>
    <lineage>
        <taxon>Eukaryota</taxon>
        <taxon>Fungi</taxon>
        <taxon>Fungi incertae sedis</taxon>
        <taxon>Zoopagomycota</taxon>
        <taxon>Entomophthoromycotina</taxon>
        <taxon>Basidiobolomycetes</taxon>
        <taxon>Basidiobolales</taxon>
        <taxon>Basidiobolaceae</taxon>
        <taxon>Basidiobolus</taxon>
    </lineage>
</organism>
<dbReference type="InterPro" id="IPR036390">
    <property type="entry name" value="WH_DNA-bd_sf"/>
</dbReference>
<dbReference type="GO" id="GO:1990904">
    <property type="term" value="C:ribonucleoprotein complex"/>
    <property type="evidence" value="ECO:0007669"/>
    <property type="project" value="InterPro"/>
</dbReference>
<comment type="subcellular location">
    <subcellularLocation>
        <location evidence="1">Nucleus</location>
    </subcellularLocation>
</comment>
<feature type="compositionally biased region" description="Polar residues" evidence="5">
    <location>
        <begin position="25"/>
        <end position="38"/>
    </location>
</feature>
<keyword evidence="9" id="KW-1185">Reference proteome</keyword>
<dbReference type="InterPro" id="IPR036388">
    <property type="entry name" value="WH-like_DNA-bd_sf"/>
</dbReference>
<dbReference type="InterPro" id="IPR012677">
    <property type="entry name" value="Nucleotide-bd_a/b_plait_sf"/>
</dbReference>
<keyword evidence="3" id="KW-0539">Nucleus</keyword>
<dbReference type="PROSITE" id="PS50961">
    <property type="entry name" value="HTH_LA"/>
    <property type="match status" value="1"/>
</dbReference>
<dbReference type="CDD" id="cd12291">
    <property type="entry name" value="RRM1_La"/>
    <property type="match status" value="1"/>
</dbReference>
<dbReference type="SUPFAM" id="SSF54928">
    <property type="entry name" value="RNA-binding domain, RBD"/>
    <property type="match status" value="1"/>
</dbReference>
<keyword evidence="2 4" id="KW-0694">RNA-binding</keyword>